<dbReference type="PANTHER" id="PTHR44329">
    <property type="entry name" value="SERINE/THREONINE-PROTEIN KINASE TNNI3K-RELATED"/>
    <property type="match status" value="1"/>
</dbReference>
<dbReference type="InterPro" id="IPR032675">
    <property type="entry name" value="LRR_dom_sf"/>
</dbReference>
<keyword evidence="1" id="KW-0175">Coiled coil</keyword>
<dbReference type="InterPro" id="IPR011009">
    <property type="entry name" value="Kinase-like_dom_sf"/>
</dbReference>
<feature type="domain" description="Protein kinase" evidence="3">
    <location>
        <begin position="17"/>
        <end position="279"/>
    </location>
</feature>
<feature type="region of interest" description="Disordered" evidence="2">
    <location>
        <begin position="561"/>
        <end position="709"/>
    </location>
</feature>
<dbReference type="InterPro" id="IPR000719">
    <property type="entry name" value="Prot_kinase_dom"/>
</dbReference>
<dbReference type="SUPFAM" id="SSF52058">
    <property type="entry name" value="L domain-like"/>
    <property type="match status" value="1"/>
</dbReference>
<evidence type="ECO:0000256" key="1">
    <source>
        <dbReference type="SAM" id="Coils"/>
    </source>
</evidence>
<dbReference type="Pfam" id="PF13306">
    <property type="entry name" value="LRR_5"/>
    <property type="match status" value="1"/>
</dbReference>
<proteinExistence type="predicted"/>
<dbReference type="InterPro" id="IPR008271">
    <property type="entry name" value="Ser/Thr_kinase_AS"/>
</dbReference>
<dbReference type="InterPro" id="IPR026906">
    <property type="entry name" value="LRR_5"/>
</dbReference>
<evidence type="ECO:0000313" key="4">
    <source>
        <dbReference type="EMBL" id="KAK8839743.1"/>
    </source>
</evidence>
<dbReference type="Pfam" id="PF00069">
    <property type="entry name" value="Pkinase"/>
    <property type="match status" value="1"/>
</dbReference>
<protein>
    <recommendedName>
        <fullName evidence="3">Protein kinase domain-containing protein</fullName>
    </recommendedName>
</protein>
<organism evidence="4 5">
    <name type="scientific">Tritrichomonas musculus</name>
    <dbReference type="NCBI Taxonomy" id="1915356"/>
    <lineage>
        <taxon>Eukaryota</taxon>
        <taxon>Metamonada</taxon>
        <taxon>Parabasalia</taxon>
        <taxon>Tritrichomonadida</taxon>
        <taxon>Tritrichomonadidae</taxon>
        <taxon>Tritrichomonas</taxon>
    </lineage>
</organism>
<dbReference type="Proteomes" id="UP001470230">
    <property type="component" value="Unassembled WGS sequence"/>
</dbReference>
<name>A0ABR2H0N8_9EUKA</name>
<dbReference type="PROSITE" id="PS00108">
    <property type="entry name" value="PROTEIN_KINASE_ST"/>
    <property type="match status" value="1"/>
</dbReference>
<dbReference type="SMART" id="SM00220">
    <property type="entry name" value="S_TKc"/>
    <property type="match status" value="1"/>
</dbReference>
<dbReference type="Gene3D" id="1.10.510.10">
    <property type="entry name" value="Transferase(Phosphotransferase) domain 1"/>
    <property type="match status" value="1"/>
</dbReference>
<dbReference type="PROSITE" id="PS50011">
    <property type="entry name" value="PROTEIN_KINASE_DOM"/>
    <property type="match status" value="1"/>
</dbReference>
<feature type="coiled-coil region" evidence="1">
    <location>
        <begin position="364"/>
        <end position="542"/>
    </location>
</feature>
<dbReference type="SUPFAM" id="SSF56112">
    <property type="entry name" value="Protein kinase-like (PK-like)"/>
    <property type="match status" value="1"/>
</dbReference>
<dbReference type="Gene3D" id="3.80.10.10">
    <property type="entry name" value="Ribonuclease Inhibitor"/>
    <property type="match status" value="2"/>
</dbReference>
<sequence length="1127" mass="127808">MDHREFEVNINDYEISKCPNNRIGAGSASTVFIAENKNSKKKFAAKVIMKKYSDEDNLLRINREIEILVSCVHPTIIKFYGFSKVSFNGTKKAVIFMELEKNGSLSKIIKKSQENRADSRYNNTKKQIILIGIAYGMTYLNKRRIIHRDLKPDNILLDDNFYPKISDFNLSKACKLGDSLQQSATPGSSGYAAPEVYDNCFSFKADVFSFGIIMYEILYNKYPFAEKIGDYKKPSKDDIKIEWDPSTKIGFKDLIEKCLKYDSRDRPSFAEIYEKLSDIENDDNYCLENVDKKEVKDYIKLINNDDQKDDIYTLKAAINYLEDQNDNLTENFEQETFILNNRISKLEGIIQKMVSKNDDNDHLDDNLNEKIENLEKKIDDLQKCQKSDESLDDSSEKVRNDDIMSIISDLQENMKQLSQENEDLKKRISTIEKVHSKSEIEKDDLEQKVDELRENVENIKEIEDKVTTIENDCRKINGLLTSMNELKEKIGQITNQQSLLNQEKASCLTKDDNIIVELQRRVDNHDKEIEQLKRQLASYDSNNYSSFTLKRNNSKGLFIQTTESDKGNPLSPQKSSHKNLLDQTAESNKSGPSSPQKNSYKNLHLQQVDDDIDGPPSPKKASHKNLLDQTTDNNKSCPSSPQKNSYNNLHLQQVDDDIDGPPSPKKASHKNLLDQTTNINKNGPSSPIRTKSLPDQSNVDNINTPRTTNRLNTYMKKGKSGGGSLHSPLNNRDNWKYHPFKAKLQNINESNNSGINTLLPSNNIPLSSNINTAKSSGFLPKEGRLLNLSNFNQNDTEKAFMKIVSSCPEAMKLSDYIKQIKPNINMKLYIEFPNEKEPKKVKILLNATDLLFSQKKLVSSDFIEIIDLFDQFIFELRYPFQSFDLLYQEIEEIKNKVKNNERLFIHLIVTSFDKIQSSLNNKTINLIKINKQITNGALKNCYSISSVSIASSLIEIGEYAFSGCLSLSEIDIPPSITSIGQFAFSGCSSLSKLSIPSSVTTIGNDAFSNCSQLFSVNIPPSLNLISQSLFRKCALLTEVTIPSSILKICDFAFEGCKSLKTVVFQDPSNVESIGRYAFYNCTHLTNISIPNSINEIDDGAFENCSSLPKLSTSSVKKLGKDIFKGCY</sequence>
<comment type="caution">
    <text evidence="4">The sequence shown here is derived from an EMBL/GenBank/DDBJ whole genome shotgun (WGS) entry which is preliminary data.</text>
</comment>
<dbReference type="InterPro" id="IPR051681">
    <property type="entry name" value="Ser/Thr_Kinases-Pseudokinases"/>
</dbReference>
<evidence type="ECO:0000259" key="3">
    <source>
        <dbReference type="PROSITE" id="PS50011"/>
    </source>
</evidence>
<gene>
    <name evidence="4" type="ORF">M9Y10_031448</name>
</gene>
<dbReference type="EMBL" id="JAPFFF010000050">
    <property type="protein sequence ID" value="KAK8839743.1"/>
    <property type="molecule type" value="Genomic_DNA"/>
</dbReference>
<evidence type="ECO:0000256" key="2">
    <source>
        <dbReference type="SAM" id="MobiDB-lite"/>
    </source>
</evidence>
<evidence type="ECO:0000313" key="5">
    <source>
        <dbReference type="Proteomes" id="UP001470230"/>
    </source>
</evidence>
<reference evidence="4 5" key="1">
    <citation type="submission" date="2024-04" db="EMBL/GenBank/DDBJ databases">
        <title>Tritrichomonas musculus Genome.</title>
        <authorList>
            <person name="Alves-Ferreira E."/>
            <person name="Grigg M."/>
            <person name="Lorenzi H."/>
            <person name="Galac M."/>
        </authorList>
    </citation>
    <scope>NUCLEOTIDE SEQUENCE [LARGE SCALE GENOMIC DNA]</scope>
    <source>
        <strain evidence="4 5">EAF2021</strain>
    </source>
</reference>
<accession>A0ABR2H0N8</accession>
<feature type="compositionally biased region" description="Polar residues" evidence="2">
    <location>
        <begin position="627"/>
        <end position="651"/>
    </location>
</feature>
<keyword evidence="5" id="KW-1185">Reference proteome</keyword>
<feature type="compositionally biased region" description="Polar residues" evidence="2">
    <location>
        <begin position="673"/>
        <end position="709"/>
    </location>
</feature>
<feature type="compositionally biased region" description="Polar residues" evidence="2">
    <location>
        <begin position="581"/>
        <end position="605"/>
    </location>
</feature>